<dbReference type="Proteomes" id="UP000038011">
    <property type="component" value="Unassembled WGS sequence"/>
</dbReference>
<keyword evidence="4" id="KW-0472">Membrane</keyword>
<dbReference type="EMBL" id="JXMU01000002">
    <property type="protein sequence ID" value="KPB02544.1"/>
    <property type="molecule type" value="Genomic_DNA"/>
</dbReference>
<dbReference type="PATRIC" id="fig|1514904.3.peg.1596"/>
<evidence type="ECO:0000256" key="6">
    <source>
        <dbReference type="ARBA" id="ARBA00025321"/>
    </source>
</evidence>
<evidence type="ECO:0000256" key="7">
    <source>
        <dbReference type="SAM" id="SignalP"/>
    </source>
</evidence>
<dbReference type="GO" id="GO:0030246">
    <property type="term" value="F:carbohydrate binding"/>
    <property type="evidence" value="ECO:0007669"/>
    <property type="project" value="UniProtKB-KW"/>
</dbReference>
<keyword evidence="9" id="KW-1185">Reference proteome</keyword>
<evidence type="ECO:0000256" key="1">
    <source>
        <dbReference type="ARBA" id="ARBA00004167"/>
    </source>
</evidence>
<dbReference type="GO" id="GO:0016020">
    <property type="term" value="C:membrane"/>
    <property type="evidence" value="ECO:0007669"/>
    <property type="project" value="UniProtKB-SubCell"/>
</dbReference>
<accession>A0A0N0VMH6</accession>
<organism evidence="8 9">
    <name type="scientific">Ahrensia marina</name>
    <dbReference type="NCBI Taxonomy" id="1514904"/>
    <lineage>
        <taxon>Bacteria</taxon>
        <taxon>Pseudomonadati</taxon>
        <taxon>Pseudomonadota</taxon>
        <taxon>Alphaproteobacteria</taxon>
        <taxon>Hyphomicrobiales</taxon>
        <taxon>Ahrensiaceae</taxon>
        <taxon>Ahrensia</taxon>
    </lineage>
</organism>
<dbReference type="InterPro" id="IPR012413">
    <property type="entry name" value="BA14K"/>
</dbReference>
<protein>
    <recommendedName>
        <fullName evidence="3">Lectin-like protein BA14k</fullName>
    </recommendedName>
</protein>
<dbReference type="Pfam" id="PF07886">
    <property type="entry name" value="BA14K"/>
    <property type="match status" value="1"/>
</dbReference>
<comment type="similarity">
    <text evidence="2">Belongs to the BA14k family.</text>
</comment>
<name>A0A0N0VMH6_9HYPH</name>
<evidence type="ECO:0000256" key="2">
    <source>
        <dbReference type="ARBA" id="ARBA00010270"/>
    </source>
</evidence>
<proteinExistence type="inferred from homology"/>
<evidence type="ECO:0000313" key="9">
    <source>
        <dbReference type="Proteomes" id="UP000038011"/>
    </source>
</evidence>
<evidence type="ECO:0000256" key="4">
    <source>
        <dbReference type="ARBA" id="ARBA00022475"/>
    </source>
</evidence>
<feature type="signal peptide" evidence="7">
    <location>
        <begin position="1"/>
        <end position="26"/>
    </location>
</feature>
<dbReference type="OrthoDB" id="8117189at2"/>
<gene>
    <name evidence="8" type="ORF">SU32_01980</name>
</gene>
<evidence type="ECO:0000256" key="5">
    <source>
        <dbReference type="ARBA" id="ARBA00022734"/>
    </source>
</evidence>
<comment type="subcellular location">
    <subcellularLocation>
        <location evidence="1">Membrane</location>
        <topology evidence="1">Single-pass membrane protein</topology>
    </subcellularLocation>
</comment>
<evidence type="ECO:0000256" key="3">
    <source>
        <dbReference type="ARBA" id="ARBA00020552"/>
    </source>
</evidence>
<keyword evidence="7" id="KW-0732">Signal</keyword>
<feature type="chain" id="PRO_5005861121" description="Lectin-like protein BA14k" evidence="7">
    <location>
        <begin position="27"/>
        <end position="156"/>
    </location>
</feature>
<keyword evidence="4" id="KW-1003">Cell membrane</keyword>
<comment type="caution">
    <text evidence="8">The sequence shown here is derived from an EMBL/GenBank/DDBJ whole genome shotgun (WGS) entry which is preliminary data.</text>
</comment>
<dbReference type="AlphaFoldDB" id="A0A0N0VMH6"/>
<comment type="function">
    <text evidence="6">Has immunoglobulin-binding and hemagglutination properties, and can bind to mannose. Essential for virulence. May be involved in LPS biosynthesis or polysaccharide transport.</text>
</comment>
<reference evidence="8 9" key="1">
    <citation type="submission" date="2015-01" db="EMBL/GenBank/DDBJ databases">
        <title>Ahrensia donghaiensis sp. nov., a novel dimethylsulphoniopropionate-cleavage bacterium isolated from seawater and emended descriptions of the genus Ahrensia and Ahrensia kielensis.</title>
        <authorList>
            <person name="Liu J."/>
        </authorList>
    </citation>
    <scope>NUCLEOTIDE SEQUENCE [LARGE SCALE GENOMIC DNA]</scope>
    <source>
        <strain evidence="8 9">LZD062</strain>
    </source>
</reference>
<keyword evidence="5" id="KW-0430">Lectin</keyword>
<sequence length="156" mass="18084">MNISRFLTAAAISIAASFGFSTAASAAPIAIAPIASPADGLVQKVGWEHRRGFYRHRGHAFYNGHRGYRHHRRGYRRHNGYYFPRDAFSVTIHIGPRRYIEPRRVIRRAPARPRIVNVGTLHVKWCYSKYRSYRASDNTFQPYHGPRKRCRSPYAR</sequence>
<evidence type="ECO:0000313" key="8">
    <source>
        <dbReference type="EMBL" id="KPB02544.1"/>
    </source>
</evidence>